<dbReference type="PANTHER" id="PTHR43481">
    <property type="entry name" value="FRUCTOSE-1-PHOSPHATE PHOSPHATASE"/>
    <property type="match status" value="1"/>
</dbReference>
<dbReference type="GO" id="GO:0050308">
    <property type="term" value="F:sugar-phosphatase activity"/>
    <property type="evidence" value="ECO:0007669"/>
    <property type="project" value="TreeGrafter"/>
</dbReference>
<dbReference type="PANTHER" id="PTHR43481:SF4">
    <property type="entry name" value="GLYCEROL-1-PHOSPHATE PHOSPHOHYDROLASE 1-RELATED"/>
    <property type="match status" value="1"/>
</dbReference>
<keyword evidence="2" id="KW-1185">Reference proteome</keyword>
<sequence length="222" mass="23805">MDQSVTIWCKAILFDMDGTLVDSTAVVEQGWAKWASRHGLHLESILKFSHGRPGSATMEHFRPGHDHAADVAELAVHEETTLEGIVAIPGALEFVKAIQGHPWAIVTSAWRTLATIRVNAAGLPMPEVLVPVDEISKGKPNPEGFLKAAEILGVQPKDCLVFEDTRPGIDAALSAGMQVVGLLTTMPAEQLQHDLLVQDFRAVSVTPQGDQLAVSLALANKA</sequence>
<dbReference type="EMBL" id="LT629690">
    <property type="protein sequence ID" value="SDE80773.1"/>
    <property type="molecule type" value="Genomic_DNA"/>
</dbReference>
<proteinExistence type="predicted"/>
<evidence type="ECO:0000313" key="2">
    <source>
        <dbReference type="Proteomes" id="UP000182427"/>
    </source>
</evidence>
<dbReference type="AlphaFoldDB" id="A0A1G7FXZ1"/>
<dbReference type="InterPro" id="IPR023198">
    <property type="entry name" value="PGP-like_dom2"/>
</dbReference>
<dbReference type="NCBIfam" id="TIGR01509">
    <property type="entry name" value="HAD-SF-IA-v3"/>
    <property type="match status" value="1"/>
</dbReference>
<dbReference type="InterPro" id="IPR051806">
    <property type="entry name" value="HAD-like_SPP"/>
</dbReference>
<dbReference type="OrthoDB" id="9797743at2"/>
<dbReference type="SUPFAM" id="SSF56784">
    <property type="entry name" value="HAD-like"/>
    <property type="match status" value="1"/>
</dbReference>
<organism evidence="1 2">
    <name type="scientific">Terriglobus roseus</name>
    <dbReference type="NCBI Taxonomy" id="392734"/>
    <lineage>
        <taxon>Bacteria</taxon>
        <taxon>Pseudomonadati</taxon>
        <taxon>Acidobacteriota</taxon>
        <taxon>Terriglobia</taxon>
        <taxon>Terriglobales</taxon>
        <taxon>Acidobacteriaceae</taxon>
        <taxon>Terriglobus</taxon>
    </lineage>
</organism>
<dbReference type="Pfam" id="PF00702">
    <property type="entry name" value="Hydrolase"/>
    <property type="match status" value="1"/>
</dbReference>
<reference evidence="1 2" key="1">
    <citation type="submission" date="2016-10" db="EMBL/GenBank/DDBJ databases">
        <authorList>
            <person name="de Groot N.N."/>
        </authorList>
    </citation>
    <scope>NUCLEOTIDE SEQUENCE [LARGE SCALE GENOMIC DNA]</scope>
    <source>
        <strain evidence="1 2">GAS232</strain>
    </source>
</reference>
<gene>
    <name evidence="1" type="ORF">SAMN05444167_0490</name>
</gene>
<dbReference type="Proteomes" id="UP000182427">
    <property type="component" value="Chromosome I"/>
</dbReference>
<dbReference type="Gene3D" id="1.10.150.240">
    <property type="entry name" value="Putative phosphatase, domain 2"/>
    <property type="match status" value="1"/>
</dbReference>
<dbReference type="InterPro" id="IPR036412">
    <property type="entry name" value="HAD-like_sf"/>
</dbReference>
<protein>
    <submittedName>
        <fullName evidence="1">Sugar-phosphatase</fullName>
    </submittedName>
</protein>
<dbReference type="InterPro" id="IPR023214">
    <property type="entry name" value="HAD_sf"/>
</dbReference>
<dbReference type="InterPro" id="IPR006439">
    <property type="entry name" value="HAD-SF_hydro_IA"/>
</dbReference>
<name>A0A1G7FXZ1_9BACT</name>
<evidence type="ECO:0000313" key="1">
    <source>
        <dbReference type="EMBL" id="SDE80773.1"/>
    </source>
</evidence>
<accession>A0A1G7FXZ1</accession>
<dbReference type="RefSeq" id="WP_083343744.1">
    <property type="nucleotide sequence ID" value="NZ_LT629690.1"/>
</dbReference>
<dbReference type="SFLD" id="SFLDS00003">
    <property type="entry name" value="Haloacid_Dehalogenase"/>
    <property type="match status" value="1"/>
</dbReference>
<dbReference type="SFLD" id="SFLDG01129">
    <property type="entry name" value="C1.5:_HAD__Beta-PGM__Phosphata"/>
    <property type="match status" value="1"/>
</dbReference>
<dbReference type="Gene3D" id="3.40.50.1000">
    <property type="entry name" value="HAD superfamily/HAD-like"/>
    <property type="match status" value="1"/>
</dbReference>